<name>A0A381X744_9ZZZZ</name>
<dbReference type="Gene3D" id="3.40.50.720">
    <property type="entry name" value="NAD(P)-binding Rossmann-like Domain"/>
    <property type="match status" value="1"/>
</dbReference>
<feature type="domain" description="Glyceraldehyde 3-phosphate dehydrogenase catalytic" evidence="3">
    <location>
        <begin position="147"/>
        <end position="288"/>
    </location>
</feature>
<gene>
    <name evidence="4" type="ORF">METZ01_LOCUS113294</name>
</gene>
<dbReference type="EMBL" id="UINC01014113">
    <property type="protein sequence ID" value="SVA60440.1"/>
    <property type="molecule type" value="Genomic_DNA"/>
</dbReference>
<dbReference type="GO" id="GO:0016620">
    <property type="term" value="F:oxidoreductase activity, acting on the aldehyde or oxo group of donors, NAD or NADP as acceptor"/>
    <property type="evidence" value="ECO:0007669"/>
    <property type="project" value="InterPro"/>
</dbReference>
<dbReference type="NCBIfam" id="TIGR01546">
    <property type="entry name" value="GAPDH-II_archae"/>
    <property type="match status" value="1"/>
</dbReference>
<evidence type="ECO:0000256" key="2">
    <source>
        <dbReference type="ARBA" id="ARBA00023027"/>
    </source>
</evidence>
<keyword evidence="1" id="KW-0560">Oxidoreductase</keyword>
<dbReference type="Pfam" id="PF02800">
    <property type="entry name" value="Gp_dh_C"/>
    <property type="match status" value="1"/>
</dbReference>
<keyword evidence="2" id="KW-0520">NAD</keyword>
<sequence length="340" mass="37249">MTKVLVAGYGVIGQRIADGVEAQGDMELIGVVDAAPTLTVLALKDKGMPYKLFAAFDGAEKELEKADIPVAGTMEDILPEADIILDATPGGVGAKNKILYEKYKKKAVFQAGEQDEIADVFFHGYANYEKGIDQDYLKLTSCNTTGLIRAVDCLDRGVGIERIAITIVRRVADPGDYHRGLVNALQVDKAPTHQAVDLMAIMPHVNATGLLVHTPVTHGHFITVLATPKKDLSIEDAKELLHSHDRIRLVRLKDGFLGNASIFKYGRDLGRPRGDLYEIHIWEDSFVKSGPDIMFGIHIPQESVTIPETIDAVRAAMGMENDRLTAVGQTNGYLDLPYWK</sequence>
<dbReference type="GO" id="GO:0051287">
    <property type="term" value="F:NAD binding"/>
    <property type="evidence" value="ECO:0007669"/>
    <property type="project" value="InterPro"/>
</dbReference>
<dbReference type="SUPFAM" id="SSF51735">
    <property type="entry name" value="NAD(P)-binding Rossmann-fold domains"/>
    <property type="match status" value="1"/>
</dbReference>
<accession>A0A381X744</accession>
<dbReference type="GO" id="GO:0005737">
    <property type="term" value="C:cytoplasm"/>
    <property type="evidence" value="ECO:0007669"/>
    <property type="project" value="InterPro"/>
</dbReference>
<evidence type="ECO:0000256" key="1">
    <source>
        <dbReference type="ARBA" id="ARBA00023002"/>
    </source>
</evidence>
<evidence type="ECO:0000313" key="4">
    <source>
        <dbReference type="EMBL" id="SVA60440.1"/>
    </source>
</evidence>
<dbReference type="PIRSF" id="PIRSF000149">
    <property type="entry name" value="GAP_DH"/>
    <property type="match status" value="1"/>
</dbReference>
<dbReference type="Gene3D" id="3.30.360.10">
    <property type="entry name" value="Dihydrodipicolinate Reductase, domain 2"/>
    <property type="match status" value="1"/>
</dbReference>
<dbReference type="InterPro" id="IPR020831">
    <property type="entry name" value="GlycerAld/Erythrose_P_DH"/>
</dbReference>
<evidence type="ECO:0000259" key="3">
    <source>
        <dbReference type="Pfam" id="PF02800"/>
    </source>
</evidence>
<dbReference type="InterPro" id="IPR020829">
    <property type="entry name" value="GlycerAld_3-P_DH_cat"/>
</dbReference>
<reference evidence="4" key="1">
    <citation type="submission" date="2018-05" db="EMBL/GenBank/DDBJ databases">
        <authorList>
            <person name="Lanie J.A."/>
            <person name="Ng W.-L."/>
            <person name="Kazmierczak K.M."/>
            <person name="Andrzejewski T.M."/>
            <person name="Davidsen T.M."/>
            <person name="Wayne K.J."/>
            <person name="Tettelin H."/>
            <person name="Glass J.I."/>
            <person name="Rusch D."/>
            <person name="Podicherti R."/>
            <person name="Tsui H.-C.T."/>
            <person name="Winkler M.E."/>
        </authorList>
    </citation>
    <scope>NUCLEOTIDE SEQUENCE</scope>
</reference>
<dbReference type="AlphaFoldDB" id="A0A381X744"/>
<dbReference type="CDD" id="cd02278">
    <property type="entry name" value="GAPDH_II_N"/>
    <property type="match status" value="1"/>
</dbReference>
<dbReference type="CDD" id="cd18127">
    <property type="entry name" value="GAPDH_II_C"/>
    <property type="match status" value="1"/>
</dbReference>
<dbReference type="GO" id="GO:0006096">
    <property type="term" value="P:glycolytic process"/>
    <property type="evidence" value="ECO:0007669"/>
    <property type="project" value="InterPro"/>
</dbReference>
<dbReference type="NCBIfam" id="NF003251">
    <property type="entry name" value="PRK04207.1"/>
    <property type="match status" value="1"/>
</dbReference>
<organism evidence="4">
    <name type="scientific">marine metagenome</name>
    <dbReference type="NCBI Taxonomy" id="408172"/>
    <lineage>
        <taxon>unclassified sequences</taxon>
        <taxon>metagenomes</taxon>
        <taxon>ecological metagenomes</taxon>
    </lineage>
</organism>
<dbReference type="InterPro" id="IPR036291">
    <property type="entry name" value="NAD(P)-bd_dom_sf"/>
</dbReference>
<protein>
    <recommendedName>
        <fullName evidence="3">Glyceraldehyde 3-phosphate dehydrogenase catalytic domain-containing protein</fullName>
    </recommendedName>
</protein>
<dbReference type="SUPFAM" id="SSF55347">
    <property type="entry name" value="Glyceraldehyde-3-phosphate dehydrogenase-like, C-terminal domain"/>
    <property type="match status" value="1"/>
</dbReference>
<proteinExistence type="inferred from homology"/>
<dbReference type="InterPro" id="IPR006436">
    <property type="entry name" value="Glyceraldehyde-3-P_DH_2_arc"/>
</dbReference>
<dbReference type="HAMAP" id="MF_00559">
    <property type="entry name" value="G3P_dehdrog_arch"/>
    <property type="match status" value="1"/>
</dbReference>
<dbReference type="GO" id="GO:0050661">
    <property type="term" value="F:NADP binding"/>
    <property type="evidence" value="ECO:0007669"/>
    <property type="project" value="InterPro"/>
</dbReference>